<evidence type="ECO:0000256" key="1">
    <source>
        <dbReference type="SAM" id="MobiDB-lite"/>
    </source>
</evidence>
<name>A0A841JXA5_9BACT</name>
<dbReference type="AlphaFoldDB" id="A0A841JXA5"/>
<evidence type="ECO:0000313" key="2">
    <source>
        <dbReference type="EMBL" id="MBB6145780.1"/>
    </source>
</evidence>
<accession>A0A841JXA5</accession>
<feature type="region of interest" description="Disordered" evidence="1">
    <location>
        <begin position="51"/>
        <end position="99"/>
    </location>
</feature>
<dbReference type="RefSeq" id="WP_050060810.1">
    <property type="nucleotide sequence ID" value="NZ_JACHEK010000007.1"/>
</dbReference>
<reference evidence="2 3" key="1">
    <citation type="submission" date="2020-08" db="EMBL/GenBank/DDBJ databases">
        <title>Genomic Encyclopedia of Type Strains, Phase IV (KMG-IV): sequencing the most valuable type-strain genomes for metagenomic binning, comparative biology and taxonomic classification.</title>
        <authorList>
            <person name="Goeker M."/>
        </authorList>
    </citation>
    <scope>NUCLEOTIDE SEQUENCE [LARGE SCALE GENOMIC DNA]</scope>
    <source>
        <strain evidence="2 3">DSM 103733</strain>
    </source>
</reference>
<dbReference type="Pfam" id="PF21983">
    <property type="entry name" value="NikA-like"/>
    <property type="match status" value="1"/>
</dbReference>
<sequence>MRAGTEAEGIEKVLGRFQAWNSDREFKTGARESKLPKDGVREISYEEALESSRYRWKNHGNVPAATHREPAFSEPAGDGSAAADPEGPKTPPIAARPEPSLPALTHAATAHPRRTPHKPQAFRTALAHSVGAGAIGGLRAGSGEERQVSMTTRVGSSEQALIKIRAAEAGISVSAYLRQCALDVEVLRAQVQQFMAAAARSRLAELPEPSRIAMPVVNGGWFSRWQRRIWGAKTTQLSLKA</sequence>
<proteinExistence type="predicted"/>
<dbReference type="InterPro" id="IPR053842">
    <property type="entry name" value="NikA-like"/>
</dbReference>
<gene>
    <name evidence="2" type="ORF">HNQ77_003741</name>
</gene>
<evidence type="ECO:0000313" key="3">
    <source>
        <dbReference type="Proteomes" id="UP000538666"/>
    </source>
</evidence>
<keyword evidence="3" id="KW-1185">Reference proteome</keyword>
<dbReference type="OrthoDB" id="122499at2"/>
<comment type="caution">
    <text evidence="2">The sequence shown here is derived from an EMBL/GenBank/DDBJ whole genome shotgun (WGS) entry which is preliminary data.</text>
</comment>
<dbReference type="Proteomes" id="UP000538666">
    <property type="component" value="Unassembled WGS sequence"/>
</dbReference>
<organism evidence="2 3">
    <name type="scientific">Silvibacterium bohemicum</name>
    <dbReference type="NCBI Taxonomy" id="1577686"/>
    <lineage>
        <taxon>Bacteria</taxon>
        <taxon>Pseudomonadati</taxon>
        <taxon>Acidobacteriota</taxon>
        <taxon>Terriglobia</taxon>
        <taxon>Terriglobales</taxon>
        <taxon>Acidobacteriaceae</taxon>
        <taxon>Silvibacterium</taxon>
    </lineage>
</organism>
<protein>
    <submittedName>
        <fullName evidence="2">Uncharacterized protein</fullName>
    </submittedName>
</protein>
<dbReference type="EMBL" id="JACHEK010000007">
    <property type="protein sequence ID" value="MBB6145780.1"/>
    <property type="molecule type" value="Genomic_DNA"/>
</dbReference>